<evidence type="ECO:0000313" key="4">
    <source>
        <dbReference type="EMBL" id="MBW4468576.1"/>
    </source>
</evidence>
<sequence>MLSQIERLSREVDGRYASDAELTFAIDYVRSFNLRVQTYQKLQEIESMLVQQTYSKMRTLDPTVFDSAGTDISAKWKRDTLRVLRYVAIAVLMDDADTFRERLLLWFQTIMRAFSAQRSCNLTYQVMQDVIKQSLTAPQANLVCPLLELSRRTLGTIA</sequence>
<dbReference type="Proteomes" id="UP000707356">
    <property type="component" value="Unassembled WGS sequence"/>
</dbReference>
<evidence type="ECO:0000256" key="3">
    <source>
        <dbReference type="ARBA" id="ARBA00023307"/>
    </source>
</evidence>
<organism evidence="4 5">
    <name type="scientific">Pegethrix bostrychoides GSE-TBD4-15B</name>
    <dbReference type="NCBI Taxonomy" id="2839662"/>
    <lineage>
        <taxon>Bacteria</taxon>
        <taxon>Bacillati</taxon>
        <taxon>Cyanobacteriota</taxon>
        <taxon>Cyanophyceae</taxon>
        <taxon>Oculatellales</taxon>
        <taxon>Oculatellaceae</taxon>
        <taxon>Pegethrix</taxon>
    </lineage>
</organism>
<dbReference type="GO" id="GO:0030089">
    <property type="term" value="C:phycobilisome"/>
    <property type="evidence" value="ECO:0007669"/>
    <property type="project" value="InterPro"/>
</dbReference>
<accession>A0A951PF93</accession>
<dbReference type="InterPro" id="IPR038719">
    <property type="entry name" value="Phycobilisome_asu/bsu_sf"/>
</dbReference>
<dbReference type="InterPro" id="IPR012128">
    <property type="entry name" value="Phycobilisome_asu/bsu"/>
</dbReference>
<comment type="similarity">
    <text evidence="1">Belongs to the phycobiliprotein family.</text>
</comment>
<dbReference type="AlphaFoldDB" id="A0A951PF93"/>
<dbReference type="InterPro" id="IPR009050">
    <property type="entry name" value="Globin-like_sf"/>
</dbReference>
<reference evidence="4" key="2">
    <citation type="journal article" date="2022" name="Microbiol. Resour. Announc.">
        <title>Metagenome Sequencing to Explore Phylogenomics of Terrestrial Cyanobacteria.</title>
        <authorList>
            <person name="Ward R.D."/>
            <person name="Stajich J.E."/>
            <person name="Johansen J.R."/>
            <person name="Huntemann M."/>
            <person name="Clum A."/>
            <person name="Foster B."/>
            <person name="Foster B."/>
            <person name="Roux S."/>
            <person name="Palaniappan K."/>
            <person name="Varghese N."/>
            <person name="Mukherjee S."/>
            <person name="Reddy T.B.K."/>
            <person name="Daum C."/>
            <person name="Copeland A."/>
            <person name="Chen I.A."/>
            <person name="Ivanova N.N."/>
            <person name="Kyrpides N.C."/>
            <person name="Shapiro N."/>
            <person name="Eloe-Fadrosh E.A."/>
            <person name="Pietrasiak N."/>
        </authorList>
    </citation>
    <scope>NUCLEOTIDE SEQUENCE</scope>
    <source>
        <strain evidence="4">GSE-TBD4-15B</strain>
    </source>
</reference>
<comment type="caution">
    <text evidence="4">The sequence shown here is derived from an EMBL/GenBank/DDBJ whole genome shotgun (WGS) entry which is preliminary data.</text>
</comment>
<proteinExistence type="inferred from homology"/>
<dbReference type="EMBL" id="JAHHHV010000091">
    <property type="protein sequence ID" value="MBW4468576.1"/>
    <property type="molecule type" value="Genomic_DNA"/>
</dbReference>
<evidence type="ECO:0000313" key="5">
    <source>
        <dbReference type="Proteomes" id="UP000707356"/>
    </source>
</evidence>
<dbReference type="SUPFAM" id="SSF46458">
    <property type="entry name" value="Globin-like"/>
    <property type="match status" value="1"/>
</dbReference>
<keyword evidence="3" id="KW-0089">Bile pigment</keyword>
<protein>
    <submittedName>
        <fullName evidence="4">Phycobilisome protein</fullName>
    </submittedName>
</protein>
<dbReference type="CDD" id="cd08919">
    <property type="entry name" value="PBP-like"/>
    <property type="match status" value="1"/>
</dbReference>
<reference evidence="4" key="1">
    <citation type="submission" date="2021-05" db="EMBL/GenBank/DDBJ databases">
        <authorList>
            <person name="Pietrasiak N."/>
            <person name="Ward R."/>
            <person name="Stajich J.E."/>
            <person name="Kurbessoian T."/>
        </authorList>
    </citation>
    <scope>NUCLEOTIDE SEQUENCE</scope>
    <source>
        <strain evidence="4">GSE-TBD4-15B</strain>
    </source>
</reference>
<evidence type="ECO:0000256" key="1">
    <source>
        <dbReference type="ARBA" id="ARBA00008182"/>
    </source>
</evidence>
<dbReference type="Gene3D" id="1.10.490.20">
    <property type="entry name" value="Phycocyanins"/>
    <property type="match status" value="1"/>
</dbReference>
<gene>
    <name evidence="4" type="ORF">KME07_24390</name>
</gene>
<dbReference type="Pfam" id="PF00502">
    <property type="entry name" value="Phycobilisome"/>
    <property type="match status" value="1"/>
</dbReference>
<dbReference type="GO" id="GO:0015979">
    <property type="term" value="P:photosynthesis"/>
    <property type="evidence" value="ECO:0007669"/>
    <property type="project" value="InterPro"/>
</dbReference>
<name>A0A951PF93_9CYAN</name>
<evidence type="ECO:0000256" key="2">
    <source>
        <dbReference type="ARBA" id="ARBA00022991"/>
    </source>
</evidence>
<keyword evidence="2" id="KW-0157">Chromophore</keyword>